<gene>
    <name evidence="7" type="ORF">F6X51_14005</name>
</gene>
<dbReference type="InterPro" id="IPR011006">
    <property type="entry name" value="CheY-like_superfamily"/>
</dbReference>
<sequence length="165" mass="17607">MSEADPGPIAILVVDLDRVIRMVTMDMLEEAGYRALEARDAREAVALLERHRDVRLLITGQTLPGQIDGIGLVHLVRSRWPKLGILVTSGALSRSGRELPAGARLVRKPYQFDDLLREVEGLIGPSAEAGEGARVLPETISVPMPSGQASGGATIAGPTPEPDKT</sequence>
<keyword evidence="3" id="KW-0804">Transcription</keyword>
<comment type="caution">
    <text evidence="7">The sequence shown here is derived from an EMBL/GenBank/DDBJ whole genome shotgun (WGS) entry which is preliminary data.</text>
</comment>
<feature type="domain" description="Response regulatory" evidence="6">
    <location>
        <begin position="10"/>
        <end position="123"/>
    </location>
</feature>
<organism evidence="7 8">
    <name type="scientific">Methylobacterium planeticum</name>
    <dbReference type="NCBI Taxonomy" id="2615211"/>
    <lineage>
        <taxon>Bacteria</taxon>
        <taxon>Pseudomonadati</taxon>
        <taxon>Pseudomonadota</taxon>
        <taxon>Alphaproteobacteria</taxon>
        <taxon>Hyphomicrobiales</taxon>
        <taxon>Methylobacteriaceae</taxon>
        <taxon>Methylobacterium</taxon>
    </lineage>
</organism>
<name>A0A6N6MN59_9HYPH</name>
<dbReference type="Gene3D" id="3.40.50.2300">
    <property type="match status" value="1"/>
</dbReference>
<dbReference type="InterPro" id="IPR001789">
    <property type="entry name" value="Sig_transdc_resp-reg_receiver"/>
</dbReference>
<dbReference type="Proteomes" id="UP000441523">
    <property type="component" value="Unassembled WGS sequence"/>
</dbReference>
<evidence type="ECO:0000313" key="8">
    <source>
        <dbReference type="Proteomes" id="UP000441523"/>
    </source>
</evidence>
<evidence type="ECO:0000259" key="6">
    <source>
        <dbReference type="PROSITE" id="PS50110"/>
    </source>
</evidence>
<evidence type="ECO:0000256" key="1">
    <source>
        <dbReference type="ARBA" id="ARBA00022553"/>
    </source>
</evidence>
<dbReference type="PANTHER" id="PTHR44591:SF3">
    <property type="entry name" value="RESPONSE REGULATORY DOMAIN-CONTAINING PROTEIN"/>
    <property type="match status" value="1"/>
</dbReference>
<evidence type="ECO:0000313" key="7">
    <source>
        <dbReference type="EMBL" id="KAB1072723.1"/>
    </source>
</evidence>
<dbReference type="SUPFAM" id="SSF52172">
    <property type="entry name" value="CheY-like"/>
    <property type="match status" value="1"/>
</dbReference>
<evidence type="ECO:0000256" key="5">
    <source>
        <dbReference type="SAM" id="MobiDB-lite"/>
    </source>
</evidence>
<dbReference type="RefSeq" id="WP_150964295.1">
    <property type="nucleotide sequence ID" value="NZ_VZZJ01000011.1"/>
</dbReference>
<reference evidence="7 8" key="1">
    <citation type="submission" date="2019-09" db="EMBL/GenBank/DDBJ databases">
        <title>YIM 132548 draft genome.</title>
        <authorList>
            <person name="Jiang L."/>
        </authorList>
    </citation>
    <scope>NUCLEOTIDE SEQUENCE [LARGE SCALE GENOMIC DNA]</scope>
    <source>
        <strain evidence="7 8">YIM 132548</strain>
    </source>
</reference>
<proteinExistence type="predicted"/>
<keyword evidence="1" id="KW-0597">Phosphoprotein</keyword>
<dbReference type="PANTHER" id="PTHR44591">
    <property type="entry name" value="STRESS RESPONSE REGULATOR PROTEIN 1"/>
    <property type="match status" value="1"/>
</dbReference>
<dbReference type="SMART" id="SM00448">
    <property type="entry name" value="REC"/>
    <property type="match status" value="1"/>
</dbReference>
<accession>A0A6N6MN59</accession>
<dbReference type="InterPro" id="IPR050595">
    <property type="entry name" value="Bact_response_regulator"/>
</dbReference>
<evidence type="ECO:0000256" key="3">
    <source>
        <dbReference type="ARBA" id="ARBA00023163"/>
    </source>
</evidence>
<dbReference type="Pfam" id="PF00072">
    <property type="entry name" value="Response_reg"/>
    <property type="match status" value="1"/>
</dbReference>
<keyword evidence="8" id="KW-1185">Reference proteome</keyword>
<evidence type="ECO:0000256" key="4">
    <source>
        <dbReference type="PROSITE-ProRule" id="PRU00169"/>
    </source>
</evidence>
<dbReference type="AlphaFoldDB" id="A0A6N6MN59"/>
<dbReference type="EMBL" id="VZZJ01000011">
    <property type="protein sequence ID" value="KAB1072723.1"/>
    <property type="molecule type" value="Genomic_DNA"/>
</dbReference>
<protein>
    <submittedName>
        <fullName evidence="7">Response regulator</fullName>
    </submittedName>
</protein>
<comment type="caution">
    <text evidence="4">Lacks conserved residue(s) required for the propagation of feature annotation.</text>
</comment>
<dbReference type="GO" id="GO:0000160">
    <property type="term" value="P:phosphorelay signal transduction system"/>
    <property type="evidence" value="ECO:0007669"/>
    <property type="project" value="InterPro"/>
</dbReference>
<feature type="region of interest" description="Disordered" evidence="5">
    <location>
        <begin position="143"/>
        <end position="165"/>
    </location>
</feature>
<keyword evidence="2" id="KW-0805">Transcription regulation</keyword>
<dbReference type="PROSITE" id="PS50110">
    <property type="entry name" value="RESPONSE_REGULATORY"/>
    <property type="match status" value="1"/>
</dbReference>
<evidence type="ECO:0000256" key="2">
    <source>
        <dbReference type="ARBA" id="ARBA00023015"/>
    </source>
</evidence>